<reference evidence="1" key="1">
    <citation type="journal article" date="2012" name="Proc. Natl. Acad. Sci. U.S.A.">
        <title>Antigenic diversity is generated by distinct evolutionary mechanisms in African trypanosome species.</title>
        <authorList>
            <person name="Jackson A.P."/>
            <person name="Berry A."/>
            <person name="Aslett M."/>
            <person name="Allison H.C."/>
            <person name="Burton P."/>
            <person name="Vavrova-Anderson J."/>
            <person name="Brown R."/>
            <person name="Browne H."/>
            <person name="Corton N."/>
            <person name="Hauser H."/>
            <person name="Gamble J."/>
            <person name="Gilderthorp R."/>
            <person name="Marcello L."/>
            <person name="McQuillan J."/>
            <person name="Otto T.D."/>
            <person name="Quail M.A."/>
            <person name="Sanders M.J."/>
            <person name="van Tonder A."/>
            <person name="Ginger M.L."/>
            <person name="Field M.C."/>
            <person name="Barry J.D."/>
            <person name="Hertz-Fowler C."/>
            <person name="Berriman M."/>
        </authorList>
    </citation>
    <scope>NUCLEOTIDE SEQUENCE</scope>
    <source>
        <strain evidence="1">Y486</strain>
    </source>
</reference>
<protein>
    <submittedName>
        <fullName evidence="1">Uncharacterized protein</fullName>
    </submittedName>
</protein>
<dbReference type="VEuPathDB" id="TriTrypDB:TvY486_0502490"/>
<evidence type="ECO:0000313" key="1">
    <source>
        <dbReference type="EMBL" id="CCC48045.1"/>
    </source>
</evidence>
<proteinExistence type="predicted"/>
<dbReference type="AlphaFoldDB" id="G0TVS9"/>
<sequence length="101" mass="11763">MSSGFVFHDVSTETVRALRPSEALQRHLENAQLAHRLCVARALKADESPVEKCALTWGEVLVRYQAWSEYRQPFQDAGALARYRKYWTKKRQEADDKNPFH</sequence>
<organism evidence="1">
    <name type="scientific">Trypanosoma vivax (strain Y486)</name>
    <dbReference type="NCBI Taxonomy" id="1055687"/>
    <lineage>
        <taxon>Eukaryota</taxon>
        <taxon>Discoba</taxon>
        <taxon>Euglenozoa</taxon>
        <taxon>Kinetoplastea</taxon>
        <taxon>Metakinetoplastina</taxon>
        <taxon>Trypanosomatida</taxon>
        <taxon>Trypanosomatidae</taxon>
        <taxon>Trypanosoma</taxon>
        <taxon>Duttonella</taxon>
    </lineage>
</organism>
<dbReference type="EMBL" id="HE573021">
    <property type="protein sequence ID" value="CCC48045.1"/>
    <property type="molecule type" value="Genomic_DNA"/>
</dbReference>
<gene>
    <name evidence="1" type="ORF">TVY486_0502490</name>
</gene>
<accession>G0TVS9</accession>
<name>G0TVS9_TRYVY</name>